<dbReference type="InterPro" id="IPR003594">
    <property type="entry name" value="HATPase_dom"/>
</dbReference>
<dbReference type="EMBL" id="FNZN01000007">
    <property type="protein sequence ID" value="SEL96814.1"/>
    <property type="molecule type" value="Genomic_DNA"/>
</dbReference>
<dbReference type="InterPro" id="IPR019734">
    <property type="entry name" value="TPR_rpt"/>
</dbReference>
<dbReference type="InterPro" id="IPR036097">
    <property type="entry name" value="HisK_dim/P_sf"/>
</dbReference>
<feature type="chain" id="PRO_5011743243" description="histidine kinase" evidence="8">
    <location>
        <begin position="35"/>
        <end position="696"/>
    </location>
</feature>
<evidence type="ECO:0000313" key="10">
    <source>
        <dbReference type="EMBL" id="SEL96814.1"/>
    </source>
</evidence>
<evidence type="ECO:0000313" key="11">
    <source>
        <dbReference type="Proteomes" id="UP000198990"/>
    </source>
</evidence>
<evidence type="ECO:0000256" key="3">
    <source>
        <dbReference type="ARBA" id="ARBA00022553"/>
    </source>
</evidence>
<evidence type="ECO:0000256" key="8">
    <source>
        <dbReference type="SAM" id="SignalP"/>
    </source>
</evidence>
<proteinExistence type="predicted"/>
<dbReference type="SMART" id="SM00387">
    <property type="entry name" value="HATPase_c"/>
    <property type="match status" value="1"/>
</dbReference>
<dbReference type="Pfam" id="PF13181">
    <property type="entry name" value="TPR_8"/>
    <property type="match status" value="1"/>
</dbReference>
<dbReference type="EC" id="2.7.13.3" evidence="2"/>
<comment type="catalytic activity">
    <reaction evidence="1">
        <text>ATP + protein L-histidine = ADP + protein N-phospho-L-histidine.</text>
        <dbReference type="EC" id="2.7.13.3"/>
    </reaction>
</comment>
<reference evidence="11" key="1">
    <citation type="submission" date="2016-10" db="EMBL/GenBank/DDBJ databases">
        <authorList>
            <person name="Varghese N."/>
            <person name="Submissions S."/>
        </authorList>
    </citation>
    <scope>NUCLEOTIDE SEQUENCE [LARGE SCALE GENOMIC DNA]</scope>
    <source>
        <strain evidence="11">DSM 16471</strain>
    </source>
</reference>
<dbReference type="GO" id="GO:0000155">
    <property type="term" value="F:phosphorelay sensor kinase activity"/>
    <property type="evidence" value="ECO:0007669"/>
    <property type="project" value="InterPro"/>
</dbReference>
<dbReference type="PROSITE" id="PS50109">
    <property type="entry name" value="HIS_KIN"/>
    <property type="match status" value="1"/>
</dbReference>
<accession>A0A1H7UJ90</accession>
<dbReference type="STRING" id="228957.SAMN04488008_107134"/>
<dbReference type="InterPro" id="IPR003661">
    <property type="entry name" value="HisK_dim/P_dom"/>
</dbReference>
<dbReference type="Proteomes" id="UP000198990">
    <property type="component" value="Unassembled WGS sequence"/>
</dbReference>
<feature type="transmembrane region" description="Helical" evidence="7">
    <location>
        <begin position="413"/>
        <end position="432"/>
    </location>
</feature>
<dbReference type="InterPro" id="IPR011990">
    <property type="entry name" value="TPR-like_helical_dom_sf"/>
</dbReference>
<dbReference type="OrthoDB" id="9810447at2"/>
<dbReference type="Pfam" id="PF02518">
    <property type="entry name" value="HATPase_c"/>
    <property type="match status" value="1"/>
</dbReference>
<keyword evidence="7" id="KW-0472">Membrane</keyword>
<name>A0A1H7UJ90_9FLAO</name>
<dbReference type="SUPFAM" id="SSF48452">
    <property type="entry name" value="TPR-like"/>
    <property type="match status" value="2"/>
</dbReference>
<dbReference type="CDD" id="cd00075">
    <property type="entry name" value="HATPase"/>
    <property type="match status" value="1"/>
</dbReference>
<dbReference type="Gene3D" id="3.30.565.10">
    <property type="entry name" value="Histidine kinase-like ATPase, C-terminal domain"/>
    <property type="match status" value="1"/>
</dbReference>
<keyword evidence="6" id="KW-0802">TPR repeat</keyword>
<dbReference type="InterPro" id="IPR005467">
    <property type="entry name" value="His_kinase_dom"/>
</dbReference>
<dbReference type="SMART" id="SM00388">
    <property type="entry name" value="HisKA"/>
    <property type="match status" value="1"/>
</dbReference>
<dbReference type="InterPro" id="IPR036890">
    <property type="entry name" value="HATPase_C_sf"/>
</dbReference>
<sequence length="696" mass="79899">MFSNILRTLLFFNPLRGCLLVLLLCSLSSSTLTAQVSKRDSLLKLVKQGKVLQHKNSKDTLYINNLIKLAAEYRFHNLDSLLSLSNEGIALSKKADYKNGIIRSYVNMGGYYSDKGKLDEAISNFKKAYELSCQENNFYLKVSTLNDLAKEYMFKGDYSLSLKRYLEAIEIAEELDFKKLLSIINENIAHLYLEQKDFELAMVFFKKAKAFNKEIGDPIIMAETMSNIASTYAEMNELEYAIFNVNSSIAIFEKERILDWLAYCYEVKGKIYLKKGKNTWALYWYKQSELLHKEIEDDRGKIGLLNGMTEAFLNLKKDSVAEEYALNAFELSKKIGLRTGIKDCTYQLFKIYKNKKEFKKSLWYHEIYQVTSESLTKTSNEKALNMLKAKMEYDQQKQQLIIENEKELAKQKIYIYIFIIILIILSIIVFIIHRNEQIHKKLNFELRSNKSDLEEKQAYLNELNQTKNKLFSIIGHDLRGPIGAFQGLLKLFKEGEMTKDEFLNFVPKLKVDIDSISFTLNNLLSWGQTQMNGSTTRPSSTNLDDIVEENMSLLSEIAESKSIQLINRIEANCQIWSDPNQVDIIIRNLLSNALKFTPNNGQIIIGAIQKLKTCEIYVKDNGMGMTEETIGKIFQKDSTHTTYGTNDEKGTGLGLSLCKEMVEKNNGKIWVHSALGKGSSFYFTIPRVIQPVKKSA</sequence>
<feature type="domain" description="Histidine kinase" evidence="9">
    <location>
        <begin position="473"/>
        <end position="689"/>
    </location>
</feature>
<evidence type="ECO:0000256" key="4">
    <source>
        <dbReference type="ARBA" id="ARBA00022679"/>
    </source>
</evidence>
<organism evidence="10 11">
    <name type="scientific">Maribacter orientalis</name>
    <dbReference type="NCBI Taxonomy" id="228957"/>
    <lineage>
        <taxon>Bacteria</taxon>
        <taxon>Pseudomonadati</taxon>
        <taxon>Bacteroidota</taxon>
        <taxon>Flavobacteriia</taxon>
        <taxon>Flavobacteriales</taxon>
        <taxon>Flavobacteriaceae</taxon>
        <taxon>Maribacter</taxon>
    </lineage>
</organism>
<keyword evidence="11" id="KW-1185">Reference proteome</keyword>
<dbReference type="SUPFAM" id="SSF55874">
    <property type="entry name" value="ATPase domain of HSP90 chaperone/DNA topoisomerase II/histidine kinase"/>
    <property type="match status" value="1"/>
</dbReference>
<dbReference type="RefSeq" id="WP_091625857.1">
    <property type="nucleotide sequence ID" value="NZ_FNZN01000007.1"/>
</dbReference>
<keyword evidence="8" id="KW-0732">Signal</keyword>
<dbReference type="InterPro" id="IPR004358">
    <property type="entry name" value="Sig_transdc_His_kin-like_C"/>
</dbReference>
<dbReference type="PRINTS" id="PR00344">
    <property type="entry name" value="BCTRLSENSOR"/>
</dbReference>
<feature type="signal peptide" evidence="8">
    <location>
        <begin position="1"/>
        <end position="34"/>
    </location>
</feature>
<evidence type="ECO:0000256" key="7">
    <source>
        <dbReference type="SAM" id="Phobius"/>
    </source>
</evidence>
<dbReference type="SUPFAM" id="SSF47384">
    <property type="entry name" value="Homodimeric domain of signal transducing histidine kinase"/>
    <property type="match status" value="1"/>
</dbReference>
<dbReference type="PANTHER" id="PTHR43547:SF2">
    <property type="entry name" value="HYBRID SIGNAL TRANSDUCTION HISTIDINE KINASE C"/>
    <property type="match status" value="1"/>
</dbReference>
<dbReference type="PANTHER" id="PTHR43547">
    <property type="entry name" value="TWO-COMPONENT HISTIDINE KINASE"/>
    <property type="match status" value="1"/>
</dbReference>
<gene>
    <name evidence="10" type="ORF">SAMN04488008_107134</name>
</gene>
<keyword evidence="7" id="KW-0812">Transmembrane</keyword>
<dbReference type="CDD" id="cd00082">
    <property type="entry name" value="HisKA"/>
    <property type="match status" value="1"/>
</dbReference>
<keyword evidence="3" id="KW-0597">Phosphoprotein</keyword>
<dbReference type="Gene3D" id="1.10.287.130">
    <property type="match status" value="1"/>
</dbReference>
<dbReference type="PROSITE" id="PS50005">
    <property type="entry name" value="TPR"/>
    <property type="match status" value="1"/>
</dbReference>
<protein>
    <recommendedName>
        <fullName evidence="2">histidine kinase</fullName>
        <ecNumber evidence="2">2.7.13.3</ecNumber>
    </recommendedName>
</protein>
<dbReference type="SMART" id="SM00028">
    <property type="entry name" value="TPR"/>
    <property type="match status" value="5"/>
</dbReference>
<keyword evidence="5 10" id="KW-0418">Kinase</keyword>
<dbReference type="AlphaFoldDB" id="A0A1H7UJ90"/>
<evidence type="ECO:0000259" key="9">
    <source>
        <dbReference type="PROSITE" id="PS50109"/>
    </source>
</evidence>
<evidence type="ECO:0000256" key="5">
    <source>
        <dbReference type="ARBA" id="ARBA00022777"/>
    </source>
</evidence>
<evidence type="ECO:0000256" key="1">
    <source>
        <dbReference type="ARBA" id="ARBA00000085"/>
    </source>
</evidence>
<evidence type="ECO:0000256" key="6">
    <source>
        <dbReference type="PROSITE-ProRule" id="PRU00339"/>
    </source>
</evidence>
<keyword evidence="7" id="KW-1133">Transmembrane helix</keyword>
<dbReference type="FunFam" id="3.30.565.10:FF:000006">
    <property type="entry name" value="Sensor histidine kinase WalK"/>
    <property type="match status" value="1"/>
</dbReference>
<keyword evidence="4" id="KW-0808">Transferase</keyword>
<dbReference type="Gene3D" id="1.25.40.10">
    <property type="entry name" value="Tetratricopeptide repeat domain"/>
    <property type="match status" value="2"/>
</dbReference>
<dbReference type="Pfam" id="PF13424">
    <property type="entry name" value="TPR_12"/>
    <property type="match status" value="1"/>
</dbReference>
<evidence type="ECO:0000256" key="2">
    <source>
        <dbReference type="ARBA" id="ARBA00012438"/>
    </source>
</evidence>
<feature type="repeat" description="TPR" evidence="6">
    <location>
        <begin position="102"/>
        <end position="135"/>
    </location>
</feature>